<dbReference type="UniPathway" id="UPA00143"/>
<evidence type="ECO:0000256" key="6">
    <source>
        <dbReference type="ARBA" id="ARBA00012251"/>
    </source>
</evidence>
<dbReference type="PANTHER" id="PTHR11685">
    <property type="entry name" value="RBR FAMILY RING FINGER AND IBR DOMAIN-CONTAINING"/>
    <property type="match status" value="1"/>
</dbReference>
<dbReference type="InterPro" id="IPR001841">
    <property type="entry name" value="Znf_RING"/>
</dbReference>
<organism evidence="17 18">
    <name type="scientific">Gossypium davidsonii</name>
    <name type="common">Davidson's cotton</name>
    <name type="synonym">Gossypium klotzschianum subsp. davidsonii</name>
    <dbReference type="NCBI Taxonomy" id="34287"/>
    <lineage>
        <taxon>Eukaryota</taxon>
        <taxon>Viridiplantae</taxon>
        <taxon>Streptophyta</taxon>
        <taxon>Embryophyta</taxon>
        <taxon>Tracheophyta</taxon>
        <taxon>Spermatophyta</taxon>
        <taxon>Magnoliopsida</taxon>
        <taxon>eudicotyledons</taxon>
        <taxon>Gunneridae</taxon>
        <taxon>Pentapetalae</taxon>
        <taxon>rosids</taxon>
        <taxon>malvids</taxon>
        <taxon>Malvales</taxon>
        <taxon>Malvaceae</taxon>
        <taxon>Malvoideae</taxon>
        <taxon>Gossypium</taxon>
    </lineage>
</organism>
<evidence type="ECO:0000256" key="4">
    <source>
        <dbReference type="ARBA" id="ARBA00004906"/>
    </source>
</evidence>
<comment type="similarity">
    <text evidence="5">Belongs to the RBR family. Ariadne subfamily.</text>
</comment>
<dbReference type="SUPFAM" id="SSF57850">
    <property type="entry name" value="RING/U-box"/>
    <property type="match status" value="2"/>
</dbReference>
<keyword evidence="11" id="KW-0833">Ubl conjugation pathway</keyword>
<feature type="compositionally biased region" description="Low complexity" evidence="14">
    <location>
        <begin position="54"/>
        <end position="69"/>
    </location>
</feature>
<evidence type="ECO:0000256" key="14">
    <source>
        <dbReference type="SAM" id="MobiDB-lite"/>
    </source>
</evidence>
<dbReference type="PROSITE" id="PS00518">
    <property type="entry name" value="ZF_RING_1"/>
    <property type="match status" value="1"/>
</dbReference>
<dbReference type="Pfam" id="PF00097">
    <property type="entry name" value="zf-C3HC4"/>
    <property type="match status" value="1"/>
</dbReference>
<evidence type="ECO:0000256" key="11">
    <source>
        <dbReference type="ARBA" id="ARBA00022786"/>
    </source>
</evidence>
<dbReference type="PROSITE" id="PS50089">
    <property type="entry name" value="ZF_RING_2"/>
    <property type="match status" value="1"/>
</dbReference>
<evidence type="ECO:0000256" key="13">
    <source>
        <dbReference type="PROSITE-ProRule" id="PRU00175"/>
    </source>
</evidence>
<dbReference type="InterPro" id="IPR031127">
    <property type="entry name" value="E3_UB_ligase_RBR"/>
</dbReference>
<dbReference type="InterPro" id="IPR044066">
    <property type="entry name" value="TRIAD_supradom"/>
</dbReference>
<gene>
    <name evidence="17" type="ORF">Godav_030017</name>
</gene>
<evidence type="ECO:0000256" key="10">
    <source>
        <dbReference type="ARBA" id="ARBA00022771"/>
    </source>
</evidence>
<dbReference type="GO" id="GO:0008270">
    <property type="term" value="F:zinc ion binding"/>
    <property type="evidence" value="ECO:0007669"/>
    <property type="project" value="UniProtKB-KW"/>
</dbReference>
<comment type="cofactor">
    <cofactor evidence="2">
        <name>Zn(2+)</name>
        <dbReference type="ChEBI" id="CHEBI:29105"/>
    </cofactor>
</comment>
<evidence type="ECO:0000256" key="7">
    <source>
        <dbReference type="ARBA" id="ARBA00022679"/>
    </source>
</evidence>
<evidence type="ECO:0000256" key="8">
    <source>
        <dbReference type="ARBA" id="ARBA00022723"/>
    </source>
</evidence>
<evidence type="ECO:0000259" key="16">
    <source>
        <dbReference type="PROSITE" id="PS51873"/>
    </source>
</evidence>
<evidence type="ECO:0000256" key="5">
    <source>
        <dbReference type="ARBA" id="ARBA00005884"/>
    </source>
</evidence>
<keyword evidence="9" id="KW-0677">Repeat</keyword>
<proteinExistence type="inferred from homology"/>
<evidence type="ECO:0000313" key="17">
    <source>
        <dbReference type="EMBL" id="MBA0638655.1"/>
    </source>
</evidence>
<evidence type="ECO:0000256" key="12">
    <source>
        <dbReference type="ARBA" id="ARBA00022833"/>
    </source>
</evidence>
<evidence type="ECO:0000259" key="15">
    <source>
        <dbReference type="PROSITE" id="PS50089"/>
    </source>
</evidence>
<dbReference type="InterPro" id="IPR017907">
    <property type="entry name" value="Znf_RING_CS"/>
</dbReference>
<dbReference type="PROSITE" id="PS51873">
    <property type="entry name" value="TRIAD"/>
    <property type="match status" value="1"/>
</dbReference>
<dbReference type="EC" id="2.3.2.31" evidence="6"/>
<feature type="region of interest" description="Disordered" evidence="14">
    <location>
        <begin position="54"/>
        <end position="85"/>
    </location>
</feature>
<comment type="pathway">
    <text evidence="4">Protein modification; protein ubiquitination.</text>
</comment>
<evidence type="ECO:0000256" key="2">
    <source>
        <dbReference type="ARBA" id="ARBA00001947"/>
    </source>
</evidence>
<protein>
    <recommendedName>
        <fullName evidence="6">RBR-type E3 ubiquitin transferase</fullName>
        <ecNumber evidence="6">2.3.2.31</ecNumber>
    </recommendedName>
</protein>
<evidence type="ECO:0000256" key="1">
    <source>
        <dbReference type="ARBA" id="ARBA00001798"/>
    </source>
</evidence>
<dbReference type="EMBL" id="JABFAC010250975">
    <property type="protein sequence ID" value="MBA0638655.1"/>
    <property type="molecule type" value="Genomic_DNA"/>
</dbReference>
<comment type="catalytic activity">
    <reaction evidence="1">
        <text>[E2 ubiquitin-conjugating enzyme]-S-ubiquitinyl-L-cysteine + [acceptor protein]-L-lysine = [E2 ubiquitin-conjugating enzyme]-L-cysteine + [acceptor protein]-N(6)-ubiquitinyl-L-lysine.</text>
        <dbReference type="EC" id="2.3.2.31"/>
    </reaction>
</comment>
<feature type="domain" description="RING-type" evidence="16">
    <location>
        <begin position="87"/>
        <end position="305"/>
    </location>
</feature>
<dbReference type="SMART" id="SM00647">
    <property type="entry name" value="IBR"/>
    <property type="match status" value="1"/>
</dbReference>
<dbReference type="InterPro" id="IPR013083">
    <property type="entry name" value="Znf_RING/FYVE/PHD"/>
</dbReference>
<accession>A0A7J8TKI0</accession>
<dbReference type="InterPro" id="IPR018957">
    <property type="entry name" value="Znf_C3HC4_RING-type"/>
</dbReference>
<sequence>MAKVSSDFDFAEEVYWSVLDGNEGGNLEDLDALLAEKLQFQEAIFLSVKENVSSSSSTSSSTLKVTSSSMPKDNKPGKSKKRVGPSSLSYCEICYDRKERHQMFRISGCSHSFCAGCISTYVKTRLEQNITIIMCPRENCKVPLELEACKPRFPKEVIELWGDLLRDELLCATGGQLYCPFKDCSALLLNDNQEVIAETECPYCHRLLCARCKVSWHSGISCEEYQKLSEDERGSEDLMVRNLAKEKKWNRCPRCHIIVERTEGVSTNFVMRVEQSGLIIMVAVRATEKTSVECRYDKDNIRMRNSSY</sequence>
<dbReference type="GO" id="GO:0016567">
    <property type="term" value="P:protein ubiquitination"/>
    <property type="evidence" value="ECO:0007669"/>
    <property type="project" value="UniProtKB-UniPathway"/>
</dbReference>
<keyword evidence="10 13" id="KW-0863">Zinc-finger</keyword>
<dbReference type="CDD" id="cd22582">
    <property type="entry name" value="BRcat_RBR_unk"/>
    <property type="match status" value="1"/>
</dbReference>
<dbReference type="InterPro" id="IPR002867">
    <property type="entry name" value="IBR_dom"/>
</dbReference>
<comment type="function">
    <text evidence="3">Might act as an E3 ubiquitin-protein ligase, or as part of E3 complex, which accepts ubiquitin from specific E2 ubiquitin-conjugating enzymes and then transfers it to substrates.</text>
</comment>
<feature type="domain" description="RING-type" evidence="15">
    <location>
        <begin position="91"/>
        <end position="139"/>
    </location>
</feature>
<name>A0A7J8TKI0_GOSDV</name>
<evidence type="ECO:0000313" key="18">
    <source>
        <dbReference type="Proteomes" id="UP000593561"/>
    </source>
</evidence>
<reference evidence="17 18" key="1">
    <citation type="journal article" date="2019" name="Genome Biol. Evol.">
        <title>Insights into the evolution of the New World diploid cottons (Gossypium, subgenus Houzingenia) based on genome sequencing.</title>
        <authorList>
            <person name="Grover C.E."/>
            <person name="Arick M.A. 2nd"/>
            <person name="Thrash A."/>
            <person name="Conover J.L."/>
            <person name="Sanders W.S."/>
            <person name="Peterson D.G."/>
            <person name="Frelichowski J.E."/>
            <person name="Scheffler J.A."/>
            <person name="Scheffler B.E."/>
            <person name="Wendel J.F."/>
        </authorList>
    </citation>
    <scope>NUCLEOTIDE SEQUENCE [LARGE SCALE GENOMIC DNA]</scope>
    <source>
        <strain evidence="17">27</strain>
        <tissue evidence="17">Leaf</tissue>
    </source>
</reference>
<dbReference type="FunFam" id="3.30.40.10:FF:000230">
    <property type="entry name" value="RBR-type E3 ubiquitin transferase"/>
    <property type="match status" value="1"/>
</dbReference>
<dbReference type="Proteomes" id="UP000593561">
    <property type="component" value="Unassembled WGS sequence"/>
</dbReference>
<dbReference type="AlphaFoldDB" id="A0A7J8TKI0"/>
<dbReference type="Pfam" id="PF01485">
    <property type="entry name" value="IBR"/>
    <property type="match status" value="1"/>
</dbReference>
<dbReference type="GO" id="GO:0061630">
    <property type="term" value="F:ubiquitin protein ligase activity"/>
    <property type="evidence" value="ECO:0007669"/>
    <property type="project" value="UniProtKB-EC"/>
</dbReference>
<keyword evidence="8" id="KW-0479">Metal-binding</keyword>
<dbReference type="Gene3D" id="3.30.40.10">
    <property type="entry name" value="Zinc/RING finger domain, C3HC4 (zinc finger)"/>
    <property type="match status" value="1"/>
</dbReference>
<evidence type="ECO:0000256" key="9">
    <source>
        <dbReference type="ARBA" id="ARBA00022737"/>
    </source>
</evidence>
<comment type="caution">
    <text evidence="17">The sequence shown here is derived from an EMBL/GenBank/DDBJ whole genome shotgun (WGS) entry which is preliminary data.</text>
</comment>
<keyword evidence="7" id="KW-0808">Transferase</keyword>
<keyword evidence="18" id="KW-1185">Reference proteome</keyword>
<evidence type="ECO:0000256" key="3">
    <source>
        <dbReference type="ARBA" id="ARBA00003976"/>
    </source>
</evidence>
<keyword evidence="12" id="KW-0862">Zinc</keyword>